<dbReference type="Proteomes" id="UP000216913">
    <property type="component" value="Unassembled WGS sequence"/>
</dbReference>
<name>A0A261TRR2_9BORD</name>
<proteinExistence type="predicted"/>
<dbReference type="Pfam" id="PF13994">
    <property type="entry name" value="PgaD"/>
    <property type="match status" value="1"/>
</dbReference>
<evidence type="ECO:0000313" key="3">
    <source>
        <dbReference type="Proteomes" id="UP000216913"/>
    </source>
</evidence>
<reference evidence="2 3" key="1">
    <citation type="submission" date="2017-05" db="EMBL/GenBank/DDBJ databases">
        <title>Complete and WGS of Bordetella genogroups.</title>
        <authorList>
            <person name="Spilker T."/>
            <person name="LiPuma J."/>
        </authorList>
    </citation>
    <scope>NUCLEOTIDE SEQUENCE [LARGE SCALE GENOMIC DNA]</scope>
    <source>
        <strain evidence="2 3">AU10456</strain>
    </source>
</reference>
<evidence type="ECO:0000256" key="1">
    <source>
        <dbReference type="SAM" id="Phobius"/>
    </source>
</evidence>
<dbReference type="EMBL" id="NEVP01000006">
    <property type="protein sequence ID" value="OZI51971.1"/>
    <property type="molecule type" value="Genomic_DNA"/>
</dbReference>
<dbReference type="RefSeq" id="WP_094799929.1">
    <property type="nucleotide sequence ID" value="NZ_NEVN01000005.1"/>
</dbReference>
<gene>
    <name evidence="2" type="ORF">CAL25_10715</name>
</gene>
<feature type="transmembrane region" description="Helical" evidence="1">
    <location>
        <begin position="58"/>
        <end position="78"/>
    </location>
</feature>
<feature type="transmembrane region" description="Helical" evidence="1">
    <location>
        <begin position="16"/>
        <end position="38"/>
    </location>
</feature>
<sequence length="147" mass="16346">MILRTRRTPLGQSIDVLLTALAWAGFFYLIAAGVLAVVQTRSLGVSPLLRLLPSLDTLLVYLAVSMLMASILVCWARYNRARYGGLERRRHRGAQSNLRHVRSFCDEPTRLVRLQDARSATVHFDGQGRIVAVEHPVPRLTVVADAA</sequence>
<dbReference type="AlphaFoldDB" id="A0A261TRR2"/>
<keyword evidence="3" id="KW-1185">Reference proteome</keyword>
<organism evidence="2 3">
    <name type="scientific">Bordetella genomosp. 5</name>
    <dbReference type="NCBI Taxonomy" id="1395608"/>
    <lineage>
        <taxon>Bacteria</taxon>
        <taxon>Pseudomonadati</taxon>
        <taxon>Pseudomonadota</taxon>
        <taxon>Betaproteobacteria</taxon>
        <taxon>Burkholderiales</taxon>
        <taxon>Alcaligenaceae</taxon>
        <taxon>Bordetella</taxon>
    </lineage>
</organism>
<dbReference type="NCBIfam" id="TIGR03940">
    <property type="entry name" value="PGA_PgaD"/>
    <property type="match status" value="1"/>
</dbReference>
<dbReference type="GO" id="GO:0043709">
    <property type="term" value="P:cell adhesion involved in single-species biofilm formation"/>
    <property type="evidence" value="ECO:0007669"/>
    <property type="project" value="InterPro"/>
</dbReference>
<keyword evidence="1" id="KW-0472">Membrane</keyword>
<keyword evidence="1" id="KW-1133">Transmembrane helix</keyword>
<dbReference type="InterPro" id="IPR023829">
    <property type="entry name" value="PGA_PgaD"/>
</dbReference>
<evidence type="ECO:0000313" key="2">
    <source>
        <dbReference type="EMBL" id="OZI51971.1"/>
    </source>
</evidence>
<protein>
    <submittedName>
        <fullName evidence="2">Poly-beta-1,6-N-acetyl-D-glucosamine biosynthesis protein PgaD</fullName>
    </submittedName>
</protein>
<dbReference type="OrthoDB" id="1685258at2"/>
<keyword evidence="1" id="KW-0812">Transmembrane</keyword>
<comment type="caution">
    <text evidence="2">The sequence shown here is derived from an EMBL/GenBank/DDBJ whole genome shotgun (WGS) entry which is preliminary data.</text>
</comment>
<accession>A0A261TRR2</accession>